<dbReference type="Proteomes" id="UP000323454">
    <property type="component" value="Unassembled WGS sequence"/>
</dbReference>
<comment type="caution">
    <text evidence="3">The sequence shown here is derived from an EMBL/GenBank/DDBJ whole genome shotgun (WGS) entry which is preliminary data.</text>
</comment>
<keyword evidence="4" id="KW-1185">Reference proteome</keyword>
<accession>A0A5B2XMD2</accession>
<evidence type="ECO:0000256" key="2">
    <source>
        <dbReference type="SAM" id="SignalP"/>
    </source>
</evidence>
<gene>
    <name evidence="3" type="ORF">F0L68_08415</name>
</gene>
<dbReference type="GO" id="GO:0015888">
    <property type="term" value="P:thiamine transport"/>
    <property type="evidence" value="ECO:0007669"/>
    <property type="project" value="InterPro"/>
</dbReference>
<reference evidence="3 4" key="2">
    <citation type="submission" date="2019-09" db="EMBL/GenBank/DDBJ databases">
        <authorList>
            <person name="Jin C."/>
        </authorList>
    </citation>
    <scope>NUCLEOTIDE SEQUENCE [LARGE SCALE GENOMIC DNA]</scope>
    <source>
        <strain evidence="3 4">AN110305</strain>
    </source>
</reference>
<proteinExistence type="predicted"/>
<feature type="chain" id="PRO_5039457439" evidence="2">
    <location>
        <begin position="20"/>
        <end position="352"/>
    </location>
</feature>
<evidence type="ECO:0000313" key="4">
    <source>
        <dbReference type="Proteomes" id="UP000323454"/>
    </source>
</evidence>
<sequence length="352" mass="37209">MIAAAAASALALVAGCSLSGGSGSSSSSGNSPQSTDHSVTLVTHDSFVVKQEVIDEFQRSSGIKVTVLKSGDAGALTNKLVLTKGNPIGDAAYGVDSTFASRALGEGVFQEYQSPEGDKGPQRYAADGSHKLSAVDVGDVCVNVDTGWFAAKNLPEPKTYQDLADPKYRDLLVVEDPATSSPGLAFLFGSIGKLGESGWTDYWTKLKANGVKVVSGWEEAYNQDFSGSAGKGPRPIVVSYASSPAAEIGQDGTPRTKALLDTCYRQVEYAGVLSGAKHVDDAKKVVDFLLSEKFQAQVADQMYVYPAREGVALPEAWTKAAPLPKDSAALPADKIQANREHWVQQWRTLVQG</sequence>
<feature type="signal peptide" evidence="2">
    <location>
        <begin position="1"/>
        <end position="19"/>
    </location>
</feature>
<reference evidence="3 4" key="1">
    <citation type="submission" date="2019-09" db="EMBL/GenBank/DDBJ databases">
        <title>Goodfellowia gen. nov., a new genus of the Pseudonocardineae related to Actinoalloteichus, containing Goodfellowia coeruleoviolacea gen. nov., comb. nov. gen. nov., comb. nov.</title>
        <authorList>
            <person name="Labeda D."/>
        </authorList>
    </citation>
    <scope>NUCLEOTIDE SEQUENCE [LARGE SCALE GENOMIC DNA]</scope>
    <source>
        <strain evidence="3 4">AN110305</strain>
    </source>
</reference>
<dbReference type="EMBL" id="VUOB01000013">
    <property type="protein sequence ID" value="KAA2264100.1"/>
    <property type="molecule type" value="Genomic_DNA"/>
</dbReference>
<protein>
    <submittedName>
        <fullName evidence="3">Thiamine ABC transporter substrate-binding protein</fullName>
    </submittedName>
</protein>
<evidence type="ECO:0000313" key="3">
    <source>
        <dbReference type="EMBL" id="KAA2264100.1"/>
    </source>
</evidence>
<dbReference type="Pfam" id="PF13343">
    <property type="entry name" value="SBP_bac_6"/>
    <property type="match status" value="1"/>
</dbReference>
<dbReference type="CDD" id="cd13545">
    <property type="entry name" value="PBP2_TbpA"/>
    <property type="match status" value="1"/>
</dbReference>
<dbReference type="AlphaFoldDB" id="A0A5B2XMD2"/>
<dbReference type="InterPro" id="IPR005948">
    <property type="entry name" value="ThiB-like"/>
</dbReference>
<dbReference type="SUPFAM" id="SSF53850">
    <property type="entry name" value="Periplasmic binding protein-like II"/>
    <property type="match status" value="1"/>
</dbReference>
<name>A0A5B2XMD2_9PSEU</name>
<dbReference type="PANTHER" id="PTHR30006">
    <property type="entry name" value="THIAMINE-BINDING PERIPLASMIC PROTEIN-RELATED"/>
    <property type="match status" value="1"/>
</dbReference>
<dbReference type="NCBIfam" id="TIGR01254">
    <property type="entry name" value="sfuA"/>
    <property type="match status" value="1"/>
</dbReference>
<evidence type="ECO:0000256" key="1">
    <source>
        <dbReference type="ARBA" id="ARBA00022729"/>
    </source>
</evidence>
<dbReference type="PANTHER" id="PTHR30006:SF2">
    <property type="entry name" value="ABC TRANSPORTER SUBSTRATE-BINDING PROTEIN"/>
    <property type="match status" value="1"/>
</dbReference>
<keyword evidence="1 2" id="KW-0732">Signal</keyword>
<dbReference type="GO" id="GO:0030975">
    <property type="term" value="F:thiamine binding"/>
    <property type="evidence" value="ECO:0007669"/>
    <property type="project" value="InterPro"/>
</dbReference>
<dbReference type="GO" id="GO:0030976">
    <property type="term" value="F:thiamine pyrophosphate binding"/>
    <property type="evidence" value="ECO:0007669"/>
    <property type="project" value="TreeGrafter"/>
</dbReference>
<dbReference type="GO" id="GO:0030288">
    <property type="term" value="C:outer membrane-bounded periplasmic space"/>
    <property type="evidence" value="ECO:0007669"/>
    <property type="project" value="TreeGrafter"/>
</dbReference>
<dbReference type="OrthoDB" id="366726at2"/>
<organism evidence="3 4">
    <name type="scientific">Solihabitans fulvus</name>
    <dbReference type="NCBI Taxonomy" id="1892852"/>
    <lineage>
        <taxon>Bacteria</taxon>
        <taxon>Bacillati</taxon>
        <taxon>Actinomycetota</taxon>
        <taxon>Actinomycetes</taxon>
        <taxon>Pseudonocardiales</taxon>
        <taxon>Pseudonocardiaceae</taxon>
        <taxon>Solihabitans</taxon>
    </lineage>
</organism>
<dbReference type="Gene3D" id="3.40.190.10">
    <property type="entry name" value="Periplasmic binding protein-like II"/>
    <property type="match status" value="2"/>
</dbReference>